<dbReference type="Gene3D" id="3.40.50.720">
    <property type="entry name" value="NAD(P)-binding Rossmann-like Domain"/>
    <property type="match status" value="2"/>
</dbReference>
<evidence type="ECO:0000256" key="2">
    <source>
        <dbReference type="ARBA" id="ARBA00023002"/>
    </source>
</evidence>
<evidence type="ECO:0000313" key="8">
    <source>
        <dbReference type="EMBL" id="GMN57882.1"/>
    </source>
</evidence>
<dbReference type="InterPro" id="IPR006140">
    <property type="entry name" value="D-isomer_DH_NAD-bd"/>
</dbReference>
<dbReference type="GO" id="GO:0009853">
    <property type="term" value="P:photorespiration"/>
    <property type="evidence" value="ECO:0007669"/>
    <property type="project" value="UniProtKB-ARBA"/>
</dbReference>
<keyword evidence="1" id="KW-0521">NADP</keyword>
<dbReference type="FunFam" id="3.40.50.720:FF:000213">
    <property type="entry name" value="Putative 2-hydroxyacid dehydrogenase"/>
    <property type="match status" value="1"/>
</dbReference>
<dbReference type="GO" id="GO:0051287">
    <property type="term" value="F:NAD binding"/>
    <property type="evidence" value="ECO:0007669"/>
    <property type="project" value="InterPro"/>
</dbReference>
<evidence type="ECO:0000256" key="1">
    <source>
        <dbReference type="ARBA" id="ARBA00022857"/>
    </source>
</evidence>
<dbReference type="CDD" id="cd12156">
    <property type="entry name" value="HPPR"/>
    <property type="match status" value="1"/>
</dbReference>
<proteinExistence type="inferred from homology"/>
<protein>
    <recommendedName>
        <fullName evidence="4">glyoxylate reductase (NADP(+))</fullName>
        <ecNumber evidence="4">1.1.1.79</ecNumber>
    </recommendedName>
</protein>
<dbReference type="GO" id="GO:0005829">
    <property type="term" value="C:cytosol"/>
    <property type="evidence" value="ECO:0007669"/>
    <property type="project" value="TreeGrafter"/>
</dbReference>
<dbReference type="InterPro" id="IPR050223">
    <property type="entry name" value="D-isomer_2-hydroxyacid_DH"/>
</dbReference>
<dbReference type="GO" id="GO:0030267">
    <property type="term" value="F:glyoxylate reductase (NADPH) activity"/>
    <property type="evidence" value="ECO:0007669"/>
    <property type="project" value="UniProtKB-EC"/>
</dbReference>
<dbReference type="SUPFAM" id="SSF52283">
    <property type="entry name" value="Formate/glycerate dehydrogenase catalytic domain-like"/>
    <property type="match status" value="1"/>
</dbReference>
<dbReference type="PANTHER" id="PTHR10996:SF179">
    <property type="entry name" value="D-ISOMER SPECIFIC 2-HYDROXYACID DEHYDROGENASE FAMILY PROTEIN-RELATED"/>
    <property type="match status" value="1"/>
</dbReference>
<evidence type="ECO:0000313" key="9">
    <source>
        <dbReference type="Proteomes" id="UP001187192"/>
    </source>
</evidence>
<comment type="caution">
    <text evidence="8">The sequence shown here is derived from an EMBL/GenBank/DDBJ whole genome shotgun (WGS) entry which is preliminary data.</text>
</comment>
<dbReference type="Pfam" id="PF00389">
    <property type="entry name" value="2-Hacid_dh"/>
    <property type="match status" value="1"/>
</dbReference>
<evidence type="ECO:0000256" key="3">
    <source>
        <dbReference type="ARBA" id="ARBA00023027"/>
    </source>
</evidence>
<evidence type="ECO:0000256" key="4">
    <source>
        <dbReference type="ARBA" id="ARBA00066661"/>
    </source>
</evidence>
<name>A0AA88DM81_FICCA</name>
<comment type="similarity">
    <text evidence="5">Belongs to the D-isomer specific 2-hydroxyacid dehydrogenase family.</text>
</comment>
<gene>
    <name evidence="8" type="ORF">TIFTF001_026985</name>
</gene>
<keyword evidence="2 5" id="KW-0560">Oxidoreductase</keyword>
<feature type="domain" description="D-isomer specific 2-hydroxyacid dehydrogenase NAD-binding" evidence="7">
    <location>
        <begin position="124"/>
        <end position="297"/>
    </location>
</feature>
<dbReference type="EC" id="1.1.1.79" evidence="4"/>
<accession>A0AA88DM81</accession>
<dbReference type="SUPFAM" id="SSF51735">
    <property type="entry name" value="NAD(P)-binding Rossmann-fold domains"/>
    <property type="match status" value="1"/>
</dbReference>
<dbReference type="Pfam" id="PF02826">
    <property type="entry name" value="2-Hacid_dh_C"/>
    <property type="match status" value="1"/>
</dbReference>
<dbReference type="PANTHER" id="PTHR10996">
    <property type="entry name" value="2-HYDROXYACID DEHYDROGENASE-RELATED"/>
    <property type="match status" value="1"/>
</dbReference>
<evidence type="ECO:0000256" key="5">
    <source>
        <dbReference type="RuleBase" id="RU003719"/>
    </source>
</evidence>
<keyword evidence="9" id="KW-1185">Reference proteome</keyword>
<dbReference type="AlphaFoldDB" id="A0AA88DM81"/>
<dbReference type="EMBL" id="BTGU01000073">
    <property type="protein sequence ID" value="GMN57882.1"/>
    <property type="molecule type" value="Genomic_DNA"/>
</dbReference>
<evidence type="ECO:0000259" key="7">
    <source>
        <dbReference type="Pfam" id="PF02826"/>
    </source>
</evidence>
<organism evidence="8 9">
    <name type="scientific">Ficus carica</name>
    <name type="common">Common fig</name>
    <dbReference type="NCBI Taxonomy" id="3494"/>
    <lineage>
        <taxon>Eukaryota</taxon>
        <taxon>Viridiplantae</taxon>
        <taxon>Streptophyta</taxon>
        <taxon>Embryophyta</taxon>
        <taxon>Tracheophyta</taxon>
        <taxon>Spermatophyta</taxon>
        <taxon>Magnoliopsida</taxon>
        <taxon>eudicotyledons</taxon>
        <taxon>Gunneridae</taxon>
        <taxon>Pentapetalae</taxon>
        <taxon>rosids</taxon>
        <taxon>fabids</taxon>
        <taxon>Rosales</taxon>
        <taxon>Moraceae</taxon>
        <taxon>Ficeae</taxon>
        <taxon>Ficus</taxon>
    </lineage>
</organism>
<dbReference type="InterPro" id="IPR006139">
    <property type="entry name" value="D-isomer_2_OHA_DH_cat_dom"/>
</dbReference>
<dbReference type="GO" id="GO:0016618">
    <property type="term" value="F:hydroxypyruvate reductase [NAD(P)H] activity"/>
    <property type="evidence" value="ECO:0007669"/>
    <property type="project" value="UniProtKB-ARBA"/>
</dbReference>
<evidence type="ECO:0000259" key="6">
    <source>
        <dbReference type="Pfam" id="PF00389"/>
    </source>
</evidence>
<reference evidence="8" key="1">
    <citation type="submission" date="2023-07" db="EMBL/GenBank/DDBJ databases">
        <title>draft genome sequence of fig (Ficus carica).</title>
        <authorList>
            <person name="Takahashi T."/>
            <person name="Nishimura K."/>
        </authorList>
    </citation>
    <scope>NUCLEOTIDE SEQUENCE</scope>
</reference>
<sequence length="331" mass="36300">MAEPQIHHLNGNDRRPKVLMLNQSPTFALFPSLFTQKFRILKAWESEQPLDQFLAKHARSVHALLGDRHTVVNAELLQLLPALRMVTVTCTGVNQIDLAECRRRGIAVANLGGAYSEDVADFAVGLLIDVLRRVSASDRYVRKGFWRSKGDFPLGFKLGGKRIGIVGMGKIGIEVAKRLQVFGCSIAYTSRNKKPSISYPVYSTVQELAESSDAIILCCGLNDQTRHIVNKKVLSALGKEGVVINIGRGALIDEKELVRCLVGGEIGGAGLDVFENEPYVPKELFALDNVVLCPHRAVHTPESFQASAEIAIANLEAFFSNRPLITPVTND</sequence>
<keyword evidence="3" id="KW-0520">NAD</keyword>
<feature type="domain" description="D-isomer specific 2-hydroxyacid dehydrogenase catalytic" evidence="6">
    <location>
        <begin position="45"/>
        <end position="328"/>
    </location>
</feature>
<dbReference type="Proteomes" id="UP001187192">
    <property type="component" value="Unassembled WGS sequence"/>
</dbReference>
<dbReference type="InterPro" id="IPR036291">
    <property type="entry name" value="NAD(P)-bd_dom_sf"/>
</dbReference>